<dbReference type="STRING" id="79923.A0A419PI61"/>
<dbReference type="Proteomes" id="UP000286415">
    <property type="component" value="Unassembled WGS sequence"/>
</dbReference>
<organism evidence="1 2">
    <name type="scientific">Clonorchis sinensis</name>
    <name type="common">Chinese liver fluke</name>
    <dbReference type="NCBI Taxonomy" id="79923"/>
    <lineage>
        <taxon>Eukaryota</taxon>
        <taxon>Metazoa</taxon>
        <taxon>Spiralia</taxon>
        <taxon>Lophotrochozoa</taxon>
        <taxon>Platyhelminthes</taxon>
        <taxon>Trematoda</taxon>
        <taxon>Digenea</taxon>
        <taxon>Opisthorchiida</taxon>
        <taxon>Opisthorchiata</taxon>
        <taxon>Opisthorchiidae</taxon>
        <taxon>Clonorchis</taxon>
    </lineage>
</organism>
<dbReference type="AlphaFoldDB" id="A0A419PI61"/>
<evidence type="ECO:0000313" key="2">
    <source>
        <dbReference type="Proteomes" id="UP000286415"/>
    </source>
</evidence>
<evidence type="ECO:0000313" key="1">
    <source>
        <dbReference type="EMBL" id="KAG5450799.1"/>
    </source>
</evidence>
<dbReference type="InParanoid" id="A0A419PI61"/>
<dbReference type="OrthoDB" id="10365477at2759"/>
<reference evidence="1 2" key="2">
    <citation type="journal article" date="2021" name="Genomics">
        <title>High-quality reference genome for Clonorchis sinensis.</title>
        <authorList>
            <person name="Young N.D."/>
            <person name="Stroehlein A.J."/>
            <person name="Kinkar L."/>
            <person name="Wang T."/>
            <person name="Sohn W.M."/>
            <person name="Chang B.C.H."/>
            <person name="Kaur P."/>
            <person name="Weisz D."/>
            <person name="Dudchenko O."/>
            <person name="Aiden E.L."/>
            <person name="Korhonen P.K."/>
            <person name="Gasser R.B."/>
        </authorList>
    </citation>
    <scope>NUCLEOTIDE SEQUENCE [LARGE SCALE GENOMIC DNA]</scope>
    <source>
        <strain evidence="1">Cs-k2</strain>
    </source>
</reference>
<proteinExistence type="predicted"/>
<reference evidence="1 2" key="1">
    <citation type="journal article" date="2018" name="Biotechnol. Adv.">
        <title>Improved genomic resources and new bioinformatic workflow for the carcinogenic parasite Clonorchis sinensis: Biotechnological implications.</title>
        <authorList>
            <person name="Wang D."/>
            <person name="Korhonen P.K."/>
            <person name="Gasser R.B."/>
            <person name="Young N.D."/>
        </authorList>
    </citation>
    <scope>NUCLEOTIDE SEQUENCE [LARGE SCALE GENOMIC DNA]</scope>
    <source>
        <strain evidence="1">Cs-k2</strain>
    </source>
</reference>
<keyword evidence="2" id="KW-1185">Reference proteome</keyword>
<sequence length="186" mass="20180">MLASAYLLCMRGYYYLAVEALATDHTGINLPTLHARVDNKRKKEERSKANELALQVELQLQTALEALHKEADMRLAATASLAAVCLFAQVATGWPVTAPGKCVPDLVGWLSDFVSSRRSANNSSEATTSPALQALLNSTAIPDLVELTALISQHMHSGIDISLNTELGTKFDQLVNVAKQCRKLMT</sequence>
<protein>
    <submittedName>
        <fullName evidence="1">Uncharacterized protein</fullName>
    </submittedName>
</protein>
<comment type="caution">
    <text evidence="1">The sequence shown here is derived from an EMBL/GenBank/DDBJ whole genome shotgun (WGS) entry which is preliminary data.</text>
</comment>
<gene>
    <name evidence="1" type="ORF">CSKR_101405</name>
</gene>
<name>A0A419PI61_CLOSI</name>
<dbReference type="EMBL" id="NIRI02000042">
    <property type="protein sequence ID" value="KAG5450799.1"/>
    <property type="molecule type" value="Genomic_DNA"/>
</dbReference>
<accession>A0A419PI61</accession>